<dbReference type="EMBL" id="GBXM01019366">
    <property type="protein sequence ID" value="JAH89211.1"/>
    <property type="molecule type" value="Transcribed_RNA"/>
</dbReference>
<organism evidence="2">
    <name type="scientific">Anguilla anguilla</name>
    <name type="common">European freshwater eel</name>
    <name type="synonym">Muraena anguilla</name>
    <dbReference type="NCBI Taxonomy" id="7936"/>
    <lineage>
        <taxon>Eukaryota</taxon>
        <taxon>Metazoa</taxon>
        <taxon>Chordata</taxon>
        <taxon>Craniata</taxon>
        <taxon>Vertebrata</taxon>
        <taxon>Euteleostomi</taxon>
        <taxon>Actinopterygii</taxon>
        <taxon>Neopterygii</taxon>
        <taxon>Teleostei</taxon>
        <taxon>Anguilliformes</taxon>
        <taxon>Anguillidae</taxon>
        <taxon>Anguilla</taxon>
    </lineage>
</organism>
<feature type="chain" id="PRO_5013039992" evidence="1">
    <location>
        <begin position="16"/>
        <end position="35"/>
    </location>
</feature>
<reference evidence="2" key="1">
    <citation type="submission" date="2014-11" db="EMBL/GenBank/DDBJ databases">
        <authorList>
            <person name="Amaro Gonzalez C."/>
        </authorList>
    </citation>
    <scope>NUCLEOTIDE SEQUENCE</scope>
</reference>
<keyword evidence="1" id="KW-0732">Signal</keyword>
<evidence type="ECO:0000313" key="2">
    <source>
        <dbReference type="EMBL" id="JAH89211.1"/>
    </source>
</evidence>
<feature type="signal peptide" evidence="1">
    <location>
        <begin position="1"/>
        <end position="15"/>
    </location>
</feature>
<accession>A0A0E9WFX1</accession>
<protein>
    <submittedName>
        <fullName evidence="2">Uncharacterized protein</fullName>
    </submittedName>
</protein>
<reference evidence="2" key="2">
    <citation type="journal article" date="2015" name="Fish Shellfish Immunol.">
        <title>Early steps in the European eel (Anguilla anguilla)-Vibrio vulnificus interaction in the gills: Role of the RtxA13 toxin.</title>
        <authorList>
            <person name="Callol A."/>
            <person name="Pajuelo D."/>
            <person name="Ebbesson L."/>
            <person name="Teles M."/>
            <person name="MacKenzie S."/>
            <person name="Amaro C."/>
        </authorList>
    </citation>
    <scope>NUCLEOTIDE SEQUENCE</scope>
</reference>
<proteinExistence type="predicted"/>
<dbReference type="AlphaFoldDB" id="A0A0E9WFX1"/>
<sequence>MFSAGKLACLSLVLTQSNINCIGMCTSLWHRLSQE</sequence>
<name>A0A0E9WFX1_ANGAN</name>
<evidence type="ECO:0000256" key="1">
    <source>
        <dbReference type="SAM" id="SignalP"/>
    </source>
</evidence>